<evidence type="ECO:0000313" key="1">
    <source>
        <dbReference type="EMBL" id="KKM74132.1"/>
    </source>
</evidence>
<reference evidence="1" key="1">
    <citation type="journal article" date="2015" name="Nature">
        <title>Complex archaea that bridge the gap between prokaryotes and eukaryotes.</title>
        <authorList>
            <person name="Spang A."/>
            <person name="Saw J.H."/>
            <person name="Jorgensen S.L."/>
            <person name="Zaremba-Niedzwiedzka K."/>
            <person name="Martijn J."/>
            <person name="Lind A.E."/>
            <person name="van Eijk R."/>
            <person name="Schleper C."/>
            <person name="Guy L."/>
            <person name="Ettema T.J."/>
        </authorList>
    </citation>
    <scope>NUCLEOTIDE SEQUENCE</scope>
</reference>
<feature type="non-terminal residue" evidence="1">
    <location>
        <position position="1"/>
    </location>
</feature>
<organism evidence="1">
    <name type="scientific">marine sediment metagenome</name>
    <dbReference type="NCBI Taxonomy" id="412755"/>
    <lineage>
        <taxon>unclassified sequences</taxon>
        <taxon>metagenomes</taxon>
        <taxon>ecological metagenomes</taxon>
    </lineage>
</organism>
<name>A0A0F9MXY6_9ZZZZ</name>
<sequence length="92" mass="10634">DKTEGCLPEYIWKVVKYIKRLYPDIEFSDSVKFYIKFIFNDNGLYFYPEGIGIENPLLEDIKTLALEGPFPLAETLYGIQAAKYLKLTTKGD</sequence>
<dbReference type="EMBL" id="LAZR01009190">
    <property type="protein sequence ID" value="KKM74132.1"/>
    <property type="molecule type" value="Genomic_DNA"/>
</dbReference>
<dbReference type="AlphaFoldDB" id="A0A0F9MXY6"/>
<protein>
    <submittedName>
        <fullName evidence="1">Uncharacterized protein</fullName>
    </submittedName>
</protein>
<proteinExistence type="predicted"/>
<accession>A0A0F9MXY6</accession>
<comment type="caution">
    <text evidence="1">The sequence shown here is derived from an EMBL/GenBank/DDBJ whole genome shotgun (WGS) entry which is preliminary data.</text>
</comment>
<gene>
    <name evidence="1" type="ORF">LCGC14_1403530</name>
</gene>